<gene>
    <name evidence="4" type="ORF">AL548_002095</name>
    <name evidence="3" type="ORF">I7730_20075</name>
</gene>
<protein>
    <recommendedName>
        <fullName evidence="6">Lysozyme</fullName>
    </recommendedName>
</protein>
<dbReference type="InterPro" id="IPR023346">
    <property type="entry name" value="Lysozyme-like_dom_sf"/>
</dbReference>
<name>A0A8H9N3B7_VIBVL</name>
<comment type="caution">
    <text evidence="3">The sequence shown here is derived from an EMBL/GenBank/DDBJ whole genome shotgun (WGS) entry which is preliminary data.</text>
</comment>
<accession>A0A8H9N3B7</accession>
<sequence>MPLAENVKQEVSKKIEQYEGRSNHLYLDTKGKVTVGVGHLISSRNAIATVRLYKTKNNLPSQIATMVEKQVEYDNVTKLPYGMRYGASSFKSHTTLVMKEIDINSQRDNHINSFYSELSSIYKKSNGYTADFDNLHKNIQLALFDMIFNLGATKLVNVFKKFNSALKDGDWQKAAAESNRPDVNSARNQYVKQLLNSVPVPKTKPLEAPKSTS</sequence>
<dbReference type="EMBL" id="DACRBY010000031">
    <property type="protein sequence ID" value="HAS8542090.1"/>
    <property type="molecule type" value="Genomic_DNA"/>
</dbReference>
<dbReference type="GO" id="GO:0031640">
    <property type="term" value="P:killing of cells of another organism"/>
    <property type="evidence" value="ECO:0007669"/>
    <property type="project" value="UniProtKB-KW"/>
</dbReference>
<keyword evidence="1" id="KW-0929">Antimicrobial</keyword>
<dbReference type="SUPFAM" id="SSF53955">
    <property type="entry name" value="Lysozyme-like"/>
    <property type="match status" value="1"/>
</dbReference>
<evidence type="ECO:0000313" key="5">
    <source>
        <dbReference type="Proteomes" id="UP000054370"/>
    </source>
</evidence>
<organism evidence="3">
    <name type="scientific">Vibrio vulnificus</name>
    <dbReference type="NCBI Taxonomy" id="672"/>
    <lineage>
        <taxon>Bacteria</taxon>
        <taxon>Pseudomonadati</taxon>
        <taxon>Pseudomonadota</taxon>
        <taxon>Gammaproteobacteria</taxon>
        <taxon>Vibrionales</taxon>
        <taxon>Vibrionaceae</taxon>
        <taxon>Vibrio</taxon>
    </lineage>
</organism>
<dbReference type="Proteomes" id="UP000863257">
    <property type="component" value="Unassembled WGS sequence"/>
</dbReference>
<evidence type="ECO:0000256" key="2">
    <source>
        <dbReference type="ARBA" id="ARBA00022638"/>
    </source>
</evidence>
<evidence type="ECO:0000256" key="1">
    <source>
        <dbReference type="ARBA" id="ARBA00022529"/>
    </source>
</evidence>
<dbReference type="InterPro" id="IPR052619">
    <property type="entry name" value="Phage_lysozyme-like"/>
</dbReference>
<evidence type="ECO:0000313" key="4">
    <source>
        <dbReference type="EMBL" id="PNM77381.1"/>
    </source>
</evidence>
<reference evidence="3" key="2">
    <citation type="journal article" date="2018" name="Genome Biol.">
        <title>SKESA: strategic k-mer extension for scrupulous assemblies.</title>
        <authorList>
            <person name="Souvorov A."/>
            <person name="Agarwala R."/>
            <person name="Lipman D.J."/>
        </authorList>
    </citation>
    <scope>NUCLEOTIDE SEQUENCE</scope>
    <source>
        <strain evidence="3">BCW_3452</strain>
    </source>
</reference>
<proteinExistence type="predicted"/>
<dbReference type="GO" id="GO:0003796">
    <property type="term" value="F:lysozyme activity"/>
    <property type="evidence" value="ECO:0007669"/>
    <property type="project" value="InterPro"/>
</dbReference>
<reference evidence="4 5" key="1">
    <citation type="submission" date="2017-12" db="EMBL/GenBank/DDBJ databases">
        <title>FDA dAtabase for Regulatory Grade micrObial Sequences (FDA-ARGOS): Supporting development and validation of Infectious Disease Dx tests.</title>
        <authorList>
            <person name="Hoffmann M."/>
            <person name="Allard M."/>
            <person name="Evans P."/>
            <person name="Brown E."/>
            <person name="Tallon L.J."/>
            <person name="Sadzewicz L."/>
            <person name="Sengamalay N."/>
            <person name="Ott S."/>
            <person name="Godinez A."/>
            <person name="Nagaraj S."/>
            <person name="Vavikolanu K."/>
            <person name="Aluvathingal J."/>
            <person name="Nadendla S."/>
            <person name="Hobson J."/>
            <person name="Sichtig H."/>
        </authorList>
    </citation>
    <scope>NUCLEOTIDE SEQUENCE [LARGE SCALE GENOMIC DNA]</scope>
    <source>
        <strain evidence="5">ATCC 29307</strain>
        <strain evidence="4">FDAARGOS_118</strain>
    </source>
</reference>
<dbReference type="EMBL" id="LOSH02000001">
    <property type="protein sequence ID" value="PNM77381.1"/>
    <property type="molecule type" value="Genomic_DNA"/>
</dbReference>
<keyword evidence="5" id="KW-1185">Reference proteome</keyword>
<dbReference type="Gene3D" id="1.10.530.40">
    <property type="match status" value="1"/>
</dbReference>
<keyword evidence="2" id="KW-0081">Bacteriolytic enzyme</keyword>
<dbReference type="Proteomes" id="UP000054370">
    <property type="component" value="Unassembled WGS sequence"/>
</dbReference>
<dbReference type="GO" id="GO:0042742">
    <property type="term" value="P:defense response to bacterium"/>
    <property type="evidence" value="ECO:0007669"/>
    <property type="project" value="UniProtKB-KW"/>
</dbReference>
<dbReference type="PANTHER" id="PTHR37406">
    <property type="entry name" value="T4-TYPE LYSOZYME 1-RELATED"/>
    <property type="match status" value="1"/>
</dbReference>
<dbReference type="InterPro" id="IPR023347">
    <property type="entry name" value="Lysozyme_dom_sf"/>
</dbReference>
<dbReference type="RefSeq" id="WP_045612229.1">
    <property type="nucleotide sequence ID" value="NZ_JAERHH010000032.1"/>
</dbReference>
<reference evidence="3" key="3">
    <citation type="submission" date="2019-01" db="EMBL/GenBank/DDBJ databases">
        <authorList>
            <consortium name="NCBI Pathogen Detection Project"/>
        </authorList>
    </citation>
    <scope>NUCLEOTIDE SEQUENCE</scope>
    <source>
        <strain evidence="3">BCW_3452</strain>
    </source>
</reference>
<dbReference type="AlphaFoldDB" id="A0A8H9N3B7"/>
<evidence type="ECO:0008006" key="6">
    <source>
        <dbReference type="Google" id="ProtNLM"/>
    </source>
</evidence>
<dbReference type="PANTHER" id="PTHR37406:SF1">
    <property type="entry name" value="T4-TYPE LYSOZYME 1-RELATED"/>
    <property type="match status" value="1"/>
</dbReference>
<evidence type="ECO:0000313" key="3">
    <source>
        <dbReference type="EMBL" id="HAS8542090.1"/>
    </source>
</evidence>